<protein>
    <submittedName>
        <fullName evidence="2">Uncharacterized protein</fullName>
    </submittedName>
</protein>
<keyword evidence="1" id="KW-0812">Transmembrane</keyword>
<reference evidence="2 3" key="1">
    <citation type="submission" date="2013-10" db="EMBL/GenBank/DDBJ databases">
        <title>Antibiotic resistance diversity of beta-lactamase producers in the General Hospital Vienna.</title>
        <authorList>
            <person name="Barisic I."/>
            <person name="Mitteregger D."/>
            <person name="Hirschl A.M."/>
            <person name="Noehammer C."/>
            <person name="Wiesinger-Mayr H."/>
        </authorList>
    </citation>
    <scope>NUCLEOTIDE SEQUENCE [LARGE SCALE GENOMIC DNA]</scope>
    <source>
        <strain evidence="2 3">ISC11</strain>
    </source>
</reference>
<evidence type="ECO:0000313" key="3">
    <source>
        <dbReference type="Proteomes" id="UP000019194"/>
    </source>
</evidence>
<keyword evidence="1" id="KW-0472">Membrane</keyword>
<dbReference type="Proteomes" id="UP000019194">
    <property type="component" value="Unassembled WGS sequence"/>
</dbReference>
<accession>A0A7G2IMR1</accession>
<feature type="transmembrane region" description="Helical" evidence="1">
    <location>
        <begin position="26"/>
        <end position="47"/>
    </location>
</feature>
<organism evidence="2 3">
    <name type="scientific">Citrobacter freundii</name>
    <dbReference type="NCBI Taxonomy" id="546"/>
    <lineage>
        <taxon>Bacteria</taxon>
        <taxon>Pseudomonadati</taxon>
        <taxon>Pseudomonadota</taxon>
        <taxon>Gammaproteobacteria</taxon>
        <taxon>Enterobacterales</taxon>
        <taxon>Enterobacteriaceae</taxon>
        <taxon>Citrobacter</taxon>
        <taxon>Citrobacter freundii complex</taxon>
    </lineage>
</organism>
<comment type="caution">
    <text evidence="2">The sequence shown here is derived from an EMBL/GenBank/DDBJ whole genome shotgun (WGS) entry which is preliminary data.</text>
</comment>
<evidence type="ECO:0000313" key="2">
    <source>
        <dbReference type="EMBL" id="CDL38230.1"/>
    </source>
</evidence>
<sequence>MPNIVSLHAREEDKSGNNAVIPTDVIFFWAFFYGVNILFLIQGFNYLSL</sequence>
<dbReference type="EMBL" id="CBWP010000039">
    <property type="protein sequence ID" value="CDL38230.1"/>
    <property type="molecule type" value="Genomic_DNA"/>
</dbReference>
<evidence type="ECO:0000256" key="1">
    <source>
        <dbReference type="SAM" id="Phobius"/>
    </source>
</evidence>
<dbReference type="AlphaFoldDB" id="A0A7G2IMR1"/>
<keyword evidence="1" id="KW-1133">Transmembrane helix</keyword>
<name>A0A7G2IMR1_CITFR</name>
<proteinExistence type="predicted"/>